<organism evidence="1 2">
    <name type="scientific">Streptomyces spongiicola</name>
    <dbReference type="NCBI Taxonomy" id="1690221"/>
    <lineage>
        <taxon>Bacteria</taxon>
        <taxon>Bacillati</taxon>
        <taxon>Actinomycetota</taxon>
        <taxon>Actinomycetes</taxon>
        <taxon>Kitasatosporales</taxon>
        <taxon>Streptomycetaceae</taxon>
        <taxon>Streptomyces</taxon>
    </lineage>
</organism>
<dbReference type="RefSeq" id="WP_116427593.1">
    <property type="nucleotide sequence ID" value="NZ_BGZL01000005.1"/>
</dbReference>
<dbReference type="InterPro" id="IPR054202">
    <property type="entry name" value="DUF6907"/>
</dbReference>
<evidence type="ECO:0000313" key="1">
    <source>
        <dbReference type="EMBL" id="GBQ01044.1"/>
    </source>
</evidence>
<dbReference type="Proteomes" id="UP000265354">
    <property type="component" value="Unassembled WGS sequence"/>
</dbReference>
<protein>
    <submittedName>
        <fullName evidence="1">Uncharacterized protein</fullName>
    </submittedName>
</protein>
<dbReference type="AlphaFoldDB" id="A0A388SYD7"/>
<dbReference type="Pfam" id="PF21848">
    <property type="entry name" value="DUF6907"/>
    <property type="match status" value="1"/>
</dbReference>
<dbReference type="EMBL" id="BGZL01000005">
    <property type="protein sequence ID" value="GBQ01044.1"/>
    <property type="molecule type" value="Genomic_DNA"/>
</dbReference>
<gene>
    <name evidence="1" type="ORF">SSP531S_24740</name>
</gene>
<comment type="caution">
    <text evidence="1">The sequence shown here is derived from an EMBL/GenBank/DDBJ whole genome shotgun (WGS) entry which is preliminary data.</text>
</comment>
<reference evidence="1 2" key="1">
    <citation type="submission" date="2018-07" db="EMBL/GenBank/DDBJ databases">
        <title>Whole Genome Shotgun Sequence of Streptomyces spongiicola strain 531S.</title>
        <authorList>
            <person name="Dohra H."/>
            <person name="Kodani S."/>
        </authorList>
    </citation>
    <scope>NUCLEOTIDE SEQUENCE [LARGE SCALE GENOMIC DNA]</scope>
    <source>
        <strain evidence="1 2">531S</strain>
    </source>
</reference>
<sequence>MTAPRTVTLPTIDHGPLTLTCPAWCTGHDRRPQYRADVTHYGPERLLTHDGQPLLVVVLAQAPFSQTGSREAGAYVEQTGAGGTYSPAGLDALAATLVEHARELRAVARRLAVLREAGR</sequence>
<evidence type="ECO:0000313" key="2">
    <source>
        <dbReference type="Proteomes" id="UP000265354"/>
    </source>
</evidence>
<accession>A0A388SYD7</accession>
<proteinExistence type="predicted"/>
<name>A0A388SYD7_9ACTN</name>